<reference evidence="2 3" key="1">
    <citation type="submission" date="2020-04" db="EMBL/GenBank/DDBJ databases">
        <title>Zoogloea sp. G-4-1-14 isolated from soil.</title>
        <authorList>
            <person name="Dahal R.H."/>
        </authorList>
    </citation>
    <scope>NUCLEOTIDE SEQUENCE [LARGE SCALE GENOMIC DNA]</scope>
    <source>
        <strain evidence="2 3">G-4-1-14</strain>
    </source>
</reference>
<organism evidence="2 3">
    <name type="scientific">Zoogloea dura</name>
    <dbReference type="NCBI Taxonomy" id="2728840"/>
    <lineage>
        <taxon>Bacteria</taxon>
        <taxon>Pseudomonadati</taxon>
        <taxon>Pseudomonadota</taxon>
        <taxon>Betaproteobacteria</taxon>
        <taxon>Rhodocyclales</taxon>
        <taxon>Zoogloeaceae</taxon>
        <taxon>Zoogloea</taxon>
    </lineage>
</organism>
<keyword evidence="3" id="KW-1185">Reference proteome</keyword>
<evidence type="ECO:0000313" key="2">
    <source>
        <dbReference type="EMBL" id="NML26190.1"/>
    </source>
</evidence>
<feature type="region of interest" description="Disordered" evidence="1">
    <location>
        <begin position="40"/>
        <end position="59"/>
    </location>
</feature>
<comment type="caution">
    <text evidence="2">The sequence shown here is derived from an EMBL/GenBank/DDBJ whole genome shotgun (WGS) entry which is preliminary data.</text>
</comment>
<name>A0A848G4T9_9RHOO</name>
<dbReference type="EMBL" id="JABBGA010000007">
    <property type="protein sequence ID" value="NML26190.1"/>
    <property type="molecule type" value="Genomic_DNA"/>
</dbReference>
<proteinExistence type="predicted"/>
<dbReference type="Proteomes" id="UP000580043">
    <property type="component" value="Unassembled WGS sequence"/>
</dbReference>
<dbReference type="RefSeq" id="WP_169145735.1">
    <property type="nucleotide sequence ID" value="NZ_JABBGA010000007.1"/>
</dbReference>
<sequence>MKINLLPIGARFEYEGQIYTKTGPITATAEKGGQRMIPRHAALRPVDGYSPPPSDTGTRKLDEKAVLEAFETYHAIALRLAEGLGKAELEQARTKFLAVLASGRGTLA</sequence>
<evidence type="ECO:0000256" key="1">
    <source>
        <dbReference type="SAM" id="MobiDB-lite"/>
    </source>
</evidence>
<accession>A0A848G4T9</accession>
<protein>
    <submittedName>
        <fullName evidence="2">Uncharacterized protein</fullName>
    </submittedName>
</protein>
<evidence type="ECO:0000313" key="3">
    <source>
        <dbReference type="Proteomes" id="UP000580043"/>
    </source>
</evidence>
<gene>
    <name evidence="2" type="ORF">HHL15_10600</name>
</gene>
<dbReference type="AlphaFoldDB" id="A0A848G4T9"/>